<dbReference type="EMBL" id="CP036422">
    <property type="protein sequence ID" value="QFU76328.1"/>
    <property type="molecule type" value="Genomic_DNA"/>
</dbReference>
<dbReference type="Proteomes" id="UP000326287">
    <property type="component" value="Chromosome"/>
</dbReference>
<feature type="transmembrane region" description="Helical" evidence="1">
    <location>
        <begin position="106"/>
        <end position="129"/>
    </location>
</feature>
<keyword evidence="1" id="KW-0812">Transmembrane</keyword>
<feature type="transmembrane region" description="Helical" evidence="1">
    <location>
        <begin position="82"/>
        <end position="100"/>
    </location>
</feature>
<keyword evidence="3" id="KW-1185">Reference proteome</keyword>
<evidence type="ECO:0000256" key="1">
    <source>
        <dbReference type="SAM" id="Phobius"/>
    </source>
</evidence>
<dbReference type="RefSeq" id="WP_153239472.1">
    <property type="nucleotide sequence ID" value="NZ_CP036422.1"/>
</dbReference>
<evidence type="ECO:0000313" key="2">
    <source>
        <dbReference type="EMBL" id="QFU76328.1"/>
    </source>
</evidence>
<proteinExistence type="predicted"/>
<reference evidence="2 3" key="1">
    <citation type="submission" date="2019-02" db="EMBL/GenBank/DDBJ databases">
        <authorList>
            <person name="Li S.-H."/>
        </authorList>
    </citation>
    <scope>NUCLEOTIDE SEQUENCE [LARGE SCALE GENOMIC DNA]</scope>
    <source>
        <strain evidence="2 3">IMCC14385</strain>
    </source>
</reference>
<dbReference type="Pfam" id="PF20398">
    <property type="entry name" value="DUF6691"/>
    <property type="match status" value="1"/>
</dbReference>
<dbReference type="InterPro" id="IPR046513">
    <property type="entry name" value="DUF6691"/>
</dbReference>
<sequence length="136" mass="14506">MKSLVALVCGLLFGAGLAVSGMTDTAKVQGFLDLFGQWDPDLAFVMGGAVCITLVSFRFILRCQTPVLDTEFRLPLSKHIDGRLIGGAALFGVGWGLYGYCPGPALAALVYLNTNTVLFVLAMLVGMAVSQRFLRT</sequence>
<keyword evidence="1" id="KW-0472">Membrane</keyword>
<dbReference type="OrthoDB" id="9790409at2"/>
<protein>
    <submittedName>
        <fullName evidence="2">YeeE/YedE family protein</fullName>
    </submittedName>
</protein>
<dbReference type="AlphaFoldDB" id="A0A5P9NN29"/>
<accession>A0A5P9NN29</accession>
<dbReference type="KEGG" id="halc:EY643_12010"/>
<organism evidence="2 3">
    <name type="scientific">Halioglobus maricola</name>
    <dbReference type="NCBI Taxonomy" id="2601894"/>
    <lineage>
        <taxon>Bacteria</taxon>
        <taxon>Pseudomonadati</taxon>
        <taxon>Pseudomonadota</taxon>
        <taxon>Gammaproteobacteria</taxon>
        <taxon>Cellvibrionales</taxon>
        <taxon>Halieaceae</taxon>
        <taxon>Halioglobus</taxon>
    </lineage>
</organism>
<gene>
    <name evidence="2" type="ORF">EY643_12010</name>
</gene>
<feature type="transmembrane region" description="Helical" evidence="1">
    <location>
        <begin position="42"/>
        <end position="61"/>
    </location>
</feature>
<name>A0A5P9NN29_9GAMM</name>
<keyword evidence="1" id="KW-1133">Transmembrane helix</keyword>
<evidence type="ECO:0000313" key="3">
    <source>
        <dbReference type="Proteomes" id="UP000326287"/>
    </source>
</evidence>